<dbReference type="EMBL" id="QLNQ01000027">
    <property type="protein sequence ID" value="RCK59077.1"/>
    <property type="molecule type" value="Genomic_DNA"/>
</dbReference>
<evidence type="ECO:0000313" key="1">
    <source>
        <dbReference type="EMBL" id="RCK59077.1"/>
    </source>
</evidence>
<dbReference type="STRING" id="5486.A0A367XZP6"/>
<protein>
    <recommendedName>
        <fullName evidence="3">DUF1776-domain-containing protein</fullName>
    </recommendedName>
</protein>
<organism evidence="1 2">
    <name type="scientific">Candida viswanathii</name>
    <dbReference type="NCBI Taxonomy" id="5486"/>
    <lineage>
        <taxon>Eukaryota</taxon>
        <taxon>Fungi</taxon>
        <taxon>Dikarya</taxon>
        <taxon>Ascomycota</taxon>
        <taxon>Saccharomycotina</taxon>
        <taxon>Pichiomycetes</taxon>
        <taxon>Debaryomycetaceae</taxon>
        <taxon>Candida/Lodderomyces clade</taxon>
        <taxon>Candida</taxon>
    </lineage>
</organism>
<dbReference type="OrthoDB" id="5308060at2759"/>
<sequence>MVADPVQATVQTLKDFYRQANHFLEDQQDKISKSPYYDKVVNFTRASDTPSKVATPPTPPPHRFGAGHSHVWDNLIHSISHNKLKYASVLTVGLGVAAYYLTRTNKVTKRRVPKLANGARRDVVLIIGSPTEPLTRSIAVDFEKRGFIVYLTLLDANDVKYIESNPISSDLNYININNSKNMDDHIFEFNQILKTPIVPFANAHLHYLQLKAVVFTPGLHFPVGPVENMAISSWVKLSDRLLTYVKMFSSGLIQTVRSQDSKIILLSPNIVSSLSMPYYGPETVFQQNLKSLFTVLTRELASQDISVTQVRLGNLHLLNQRLSSTSRIESLVNSEVRAWTSEMKDLYGNDFTNVQFKANPLKSSGGKGTNLVVLYHVLFDLIYSKSANPAVVYCGTGARIYDWISKLLPESWVQWLLK</sequence>
<evidence type="ECO:0000313" key="2">
    <source>
        <dbReference type="Proteomes" id="UP000253472"/>
    </source>
</evidence>
<dbReference type="PANTHER" id="PTHR43313:SF1">
    <property type="entry name" value="3BETA-HYDROXYSTEROID DEHYDROGENASE DHS-16"/>
    <property type="match status" value="1"/>
</dbReference>
<evidence type="ECO:0008006" key="3">
    <source>
        <dbReference type="Google" id="ProtNLM"/>
    </source>
</evidence>
<comment type="caution">
    <text evidence="1">The sequence shown here is derived from an EMBL/GenBank/DDBJ whole genome shotgun (WGS) entry which is preliminary data.</text>
</comment>
<reference evidence="1 2" key="1">
    <citation type="submission" date="2018-06" db="EMBL/GenBank/DDBJ databases">
        <title>Whole genome sequencing of Candida tropicalis (genome annotated by CSBL at Korea University).</title>
        <authorList>
            <person name="Ahn J."/>
        </authorList>
    </citation>
    <scope>NUCLEOTIDE SEQUENCE [LARGE SCALE GENOMIC DNA]</scope>
    <source>
        <strain evidence="1 2">ATCC 20962</strain>
    </source>
</reference>
<keyword evidence="2" id="KW-1185">Reference proteome</keyword>
<dbReference type="Pfam" id="PF08643">
    <property type="entry name" value="DUF1776"/>
    <property type="match status" value="1"/>
</dbReference>
<proteinExistence type="predicted"/>
<gene>
    <name evidence="1" type="ORF">Cantr_07740</name>
</gene>
<name>A0A367XZP6_9ASCO</name>
<dbReference type="PANTHER" id="PTHR43313">
    <property type="entry name" value="SHORT-CHAIN DEHYDROGENASE/REDUCTASE FAMILY 9C"/>
    <property type="match status" value="1"/>
</dbReference>
<accession>A0A367XZP6</accession>
<dbReference type="InterPro" id="IPR013952">
    <property type="entry name" value="DUF1776_fun"/>
</dbReference>
<dbReference type="Proteomes" id="UP000253472">
    <property type="component" value="Unassembled WGS sequence"/>
</dbReference>
<dbReference type="AlphaFoldDB" id="A0A367XZP6"/>